<protein>
    <recommendedName>
        <fullName evidence="15">SRCR domain-containing protein</fullName>
    </recommendedName>
</protein>
<comment type="caution">
    <text evidence="16">The sequence shown here is derived from an EMBL/GenBank/DDBJ whole genome shotgun (WGS) entry which is preliminary data.</text>
</comment>
<dbReference type="SMART" id="SM00202">
    <property type="entry name" value="SR"/>
    <property type="match status" value="1"/>
</dbReference>
<evidence type="ECO:0000256" key="11">
    <source>
        <dbReference type="ARBA" id="ARBA00023157"/>
    </source>
</evidence>
<feature type="compositionally biased region" description="Pro residues" evidence="14">
    <location>
        <begin position="229"/>
        <end position="244"/>
    </location>
</feature>
<dbReference type="GO" id="GO:0016020">
    <property type="term" value="C:membrane"/>
    <property type="evidence" value="ECO:0007669"/>
    <property type="project" value="UniProtKB-SubCell"/>
</dbReference>
<feature type="compositionally biased region" description="Pro residues" evidence="14">
    <location>
        <begin position="302"/>
        <end position="335"/>
    </location>
</feature>
<evidence type="ECO:0000256" key="12">
    <source>
        <dbReference type="ARBA" id="ARBA00023180"/>
    </source>
</evidence>
<dbReference type="InterPro" id="IPR011050">
    <property type="entry name" value="Pectin_lyase_fold/virulence"/>
</dbReference>
<evidence type="ECO:0000256" key="9">
    <source>
        <dbReference type="ARBA" id="ARBA00022989"/>
    </source>
</evidence>
<keyword evidence="6" id="KW-0812">Transmembrane</keyword>
<dbReference type="Gene3D" id="3.10.250.10">
    <property type="entry name" value="SRCR-like domain"/>
    <property type="match status" value="1"/>
</dbReference>
<feature type="compositionally biased region" description="Pro residues" evidence="14">
    <location>
        <begin position="381"/>
        <end position="402"/>
    </location>
</feature>
<dbReference type="Pfam" id="PF00530">
    <property type="entry name" value="SRCR"/>
    <property type="match status" value="1"/>
</dbReference>
<dbReference type="InterPro" id="IPR006626">
    <property type="entry name" value="PbH1"/>
</dbReference>
<dbReference type="NCBIfam" id="TIGR01376">
    <property type="entry name" value="POMP_repeat"/>
    <property type="match status" value="1"/>
</dbReference>
<dbReference type="SUPFAM" id="SSF51126">
    <property type="entry name" value="Pectin lyase-like"/>
    <property type="match status" value="3"/>
</dbReference>
<evidence type="ECO:0000256" key="6">
    <source>
        <dbReference type="ARBA" id="ARBA00022692"/>
    </source>
</evidence>
<keyword evidence="9" id="KW-1133">Transmembrane helix</keyword>
<evidence type="ECO:0000313" key="16">
    <source>
        <dbReference type="EMBL" id="GIL65739.1"/>
    </source>
</evidence>
<comment type="subcellular location">
    <subcellularLocation>
        <location evidence="2">Cell envelope</location>
    </subcellularLocation>
    <subcellularLocation>
        <location evidence="3">Cell outer membrane</location>
    </subcellularLocation>
    <subcellularLocation>
        <location evidence="1">Membrane</location>
        <topology evidence="1">Single-pass membrane protein</topology>
    </subcellularLocation>
    <subcellularLocation>
        <location evidence="4">Secreted</location>
    </subcellularLocation>
</comment>
<keyword evidence="11" id="KW-1015">Disulfide bond</keyword>
<dbReference type="PANTHER" id="PTHR11319">
    <property type="entry name" value="G PROTEIN-COUPLED RECEPTOR-RELATED"/>
    <property type="match status" value="1"/>
</dbReference>
<dbReference type="SMART" id="SM00710">
    <property type="entry name" value="PbH1"/>
    <property type="match status" value="10"/>
</dbReference>
<name>A0A8J4BPH8_9CHLO</name>
<accession>A0A8J4BPH8</accession>
<keyword evidence="7" id="KW-0732">Signal</keyword>
<evidence type="ECO:0000256" key="4">
    <source>
        <dbReference type="ARBA" id="ARBA00004613"/>
    </source>
</evidence>
<dbReference type="GO" id="GO:0005576">
    <property type="term" value="C:extracellular region"/>
    <property type="evidence" value="ECO:0007669"/>
    <property type="project" value="UniProtKB-SubCell"/>
</dbReference>
<dbReference type="InterPro" id="IPR036772">
    <property type="entry name" value="SRCR-like_dom_sf"/>
</dbReference>
<keyword evidence="17" id="KW-1185">Reference proteome</keyword>
<feature type="compositionally biased region" description="Pro residues" evidence="14">
    <location>
        <begin position="357"/>
        <end position="373"/>
    </location>
</feature>
<dbReference type="InterPro" id="IPR003368">
    <property type="entry name" value="POMP_repeat"/>
</dbReference>
<keyword evidence="5" id="KW-0964">Secreted</keyword>
<dbReference type="Proteomes" id="UP000747399">
    <property type="component" value="Unassembled WGS sequence"/>
</dbReference>
<proteinExistence type="predicted"/>
<keyword evidence="10" id="KW-0472">Membrane</keyword>
<evidence type="ECO:0000256" key="10">
    <source>
        <dbReference type="ARBA" id="ARBA00023136"/>
    </source>
</evidence>
<organism evidence="16 17">
    <name type="scientific">Volvox africanus</name>
    <dbReference type="NCBI Taxonomy" id="51714"/>
    <lineage>
        <taxon>Eukaryota</taxon>
        <taxon>Viridiplantae</taxon>
        <taxon>Chlorophyta</taxon>
        <taxon>core chlorophytes</taxon>
        <taxon>Chlorophyceae</taxon>
        <taxon>CS clade</taxon>
        <taxon>Chlamydomonadales</taxon>
        <taxon>Volvocaceae</taxon>
        <taxon>Volvox</taxon>
    </lineage>
</organism>
<keyword evidence="13" id="KW-0998">Cell outer membrane</keyword>
<evidence type="ECO:0000259" key="15">
    <source>
        <dbReference type="PROSITE" id="PS50287"/>
    </source>
</evidence>
<reference evidence="16" key="1">
    <citation type="journal article" date="2021" name="Proc. Natl. Acad. Sci. U.S.A.">
        <title>Three genomes in the algal genus Volvox reveal the fate of a haploid sex-determining region after a transition to homothallism.</title>
        <authorList>
            <person name="Yamamoto K."/>
            <person name="Hamaji T."/>
            <person name="Kawai-Toyooka H."/>
            <person name="Matsuzaki R."/>
            <person name="Takahashi F."/>
            <person name="Nishimura Y."/>
            <person name="Kawachi M."/>
            <person name="Noguchi H."/>
            <person name="Minakuchi Y."/>
            <person name="Umen J.G."/>
            <person name="Toyoda A."/>
            <person name="Nozaki H."/>
        </authorList>
    </citation>
    <scope>NUCLEOTIDE SEQUENCE</scope>
    <source>
        <strain evidence="16">NIES-3780</strain>
    </source>
</reference>
<dbReference type="FunFam" id="3.10.250.10:FF:000016">
    <property type="entry name" value="Scavenger receptor cysteine-rich protein type 12"/>
    <property type="match status" value="1"/>
</dbReference>
<keyword evidence="8" id="KW-0677">Repeat</keyword>
<evidence type="ECO:0000256" key="14">
    <source>
        <dbReference type="SAM" id="MobiDB-lite"/>
    </source>
</evidence>
<dbReference type="EMBL" id="BNCO01000078">
    <property type="protein sequence ID" value="GIL65739.1"/>
    <property type="molecule type" value="Genomic_DNA"/>
</dbReference>
<feature type="domain" description="SRCR" evidence="15">
    <location>
        <begin position="36"/>
        <end position="136"/>
    </location>
</feature>
<evidence type="ECO:0000256" key="8">
    <source>
        <dbReference type="ARBA" id="ARBA00022737"/>
    </source>
</evidence>
<feature type="region of interest" description="Disordered" evidence="14">
    <location>
        <begin position="187"/>
        <end position="210"/>
    </location>
</feature>
<keyword evidence="12" id="KW-0325">Glycoprotein</keyword>
<feature type="region of interest" description="Disordered" evidence="14">
    <location>
        <begin position="222"/>
        <end position="409"/>
    </location>
</feature>
<gene>
    <name evidence="16" type="ORF">Vafri_19448</name>
</gene>
<evidence type="ECO:0000256" key="7">
    <source>
        <dbReference type="ARBA" id="ARBA00022729"/>
    </source>
</evidence>
<dbReference type="InterPro" id="IPR001190">
    <property type="entry name" value="SRCR"/>
</dbReference>
<evidence type="ECO:0000256" key="5">
    <source>
        <dbReference type="ARBA" id="ARBA00022525"/>
    </source>
</evidence>
<evidence type="ECO:0000313" key="17">
    <source>
        <dbReference type="Proteomes" id="UP000747399"/>
    </source>
</evidence>
<dbReference type="SUPFAM" id="SSF56487">
    <property type="entry name" value="SRCR-like"/>
    <property type="match status" value="1"/>
</dbReference>
<dbReference type="PANTHER" id="PTHR11319:SF35">
    <property type="entry name" value="OUTER MEMBRANE PROTEIN PMPC-RELATED"/>
    <property type="match status" value="1"/>
</dbReference>
<evidence type="ECO:0000256" key="1">
    <source>
        <dbReference type="ARBA" id="ARBA00004167"/>
    </source>
</evidence>
<evidence type="ECO:0000256" key="2">
    <source>
        <dbReference type="ARBA" id="ARBA00004196"/>
    </source>
</evidence>
<dbReference type="PROSITE" id="PS50287">
    <property type="entry name" value="SRCR_2"/>
    <property type="match status" value="1"/>
</dbReference>
<dbReference type="Pfam" id="PF02415">
    <property type="entry name" value="Chlam_PMP"/>
    <property type="match status" value="1"/>
</dbReference>
<evidence type="ECO:0000256" key="3">
    <source>
        <dbReference type="ARBA" id="ARBA00004442"/>
    </source>
</evidence>
<evidence type="ECO:0000256" key="13">
    <source>
        <dbReference type="ARBA" id="ARBA00023237"/>
    </source>
</evidence>
<sequence length="1596" mass="163854">MAPQVCVLSLWLFRRQQILLIYLAILWGALAQELPVRLTNSAEPWEGRVELRSGNDWVPICGDGLGLVEANVICHHLGHGDARAAPFKVRASQRGLMRAAPKLRCSEGMSSLHQCRTTWAGSQGCISGSVAWVRCAALTGASKDYFTAAVDGDVGTEADPTLLLLPRSDMSLAGTQKQRRQRLLQAGVRPLQPPLTESATIPPPQQSRPLPLQAQPVESIALPSSPRLTPSPRPPPSPKKPPQLPRLLPSVIPPLWKPLSPLSSQPLQQGQPLPGSPSPLQSTPLYPLPASPMPQQFDPYARPSPTPVGQQDPPPPPSRQMNPAVPPVQPLPLQPFPSAAPRGQTPSSPQMVTPKSASPPPPARQPVPPSPPPKTRKPPSPRRSPAPPRSQPTLKPAPPPPEPHSKNGPITCRVVLVGSENASVSASLSQILRADVQCTGGGAGATEPAVNVTVGGRLLAFTAAWQGVVVSQRLGDEDFGLTFNNVPYLQLQNSVVRDLPYGRGALLQCANCSRVEFTNVTLTGLRPPANISSGVILHGPFHASNVSYASLQEFHCSDVRDAYGWACILLQFNTQYATQGAYNIMQTSLFSRAPQLSLVNCTFYGNSVTRRGLYEAVHSFRVATHPALRSVGLGMVVVAAFDATSDMSPPGISGGSEAVSTPKPSSVPSSLAVFLYGSTATDNIGGYGAVLSVINLNMDSLVVSRCTFVSNFADASGGAISLGGPVATVRITDGTQFDGNTAVHVDGGALFLANGIDTLIIEGQSSFKRNHAESGTGGAIRSVYPIGSLSVASMSFFDENFAAADGGAIALGGLGALAMTGNATVSRNVARRGGAIWVGGSTTTVPPGNITLDEGSNFTTNFAIETGGAVAADGGIRQISVLRGSSFARNQAGFGGGAVAVLTGDVGGILLENGSTIAKCRTLSGDGGAVLVLEGSLAHLEVRSGSAVYDNTADAGSGGAVAVYGKLREMRITFNSSIYNNSASADGGGIWASGGIWVLRIYAASSAVNNTAAGGSGGFLFAGDGGGPIDVQIDGSSWLLDNVAGLHGGVASLTASFGIIRLAGGSILSGNVATGGNGGVFCFTPWPFTGGRSERTLLVAFINVTLSDNHAGGSGGVLFLVPKFVPQTEPPASTTDPRVQELTADLWVVGLANATLQRNSAGGAGGAVLASAGPTSALRVNIINCTMDSNLAGDSRVVSAAATVVVTASPPLQFDWWRSGVGGAIAVGGLANDLGIWTSMDVEAVSKAAAVTVADWSVSNGTDIFNTSDSYSTLEDALAILQGLPLNHDRRTCYLAISDSSFSGDVAAASGGALYVSLCTALVDRSSFAGNIAGRSGGAVAAEAPVQIPNMGPTRGLEGRWWYVLQARNSAFQNNTAGTDGGAISTVTTGKVALYGCVLNGNSALGARGGGVAALPAVSYTAALYGAALELESCSLTSNSAAMYGGGVFTGTLNAVRLAGSRFEGNSALFSGGGAAIMSTGVMAPSASGVTLDDGSQPLTFVEIEVVDTQMAVNRASLGSGGALYLSTQMTATLTRVTFLNNSAGEHGGALAAVTAVDPLGFLVSSLTVEECGPVEDLDFFVDLDAVDVFGLTQDT</sequence>
<feature type="compositionally biased region" description="Low complexity" evidence="14">
    <location>
        <begin position="257"/>
        <end position="285"/>
    </location>
</feature>